<keyword evidence="1" id="KW-0472">Membrane</keyword>
<protein>
    <submittedName>
        <fullName evidence="2">Uncharacterized protein</fullName>
    </submittedName>
</protein>
<dbReference type="Proteomes" id="UP000017133">
    <property type="component" value="Unassembled WGS sequence"/>
</dbReference>
<organism evidence="2 3">
    <name type="scientific">Photorhabdus temperata J3</name>
    <dbReference type="NCBI Taxonomy" id="1389415"/>
    <lineage>
        <taxon>Bacteria</taxon>
        <taxon>Pseudomonadati</taxon>
        <taxon>Pseudomonadota</taxon>
        <taxon>Gammaproteobacteria</taxon>
        <taxon>Enterobacterales</taxon>
        <taxon>Morganellaceae</taxon>
        <taxon>Photorhabdus</taxon>
    </lineage>
</organism>
<reference evidence="2 3" key="1">
    <citation type="submission" date="2013-10" db="EMBL/GenBank/DDBJ databases">
        <title>Whole Genome Shotgun Sequence of Photorhabdus temperata J3.</title>
        <authorList>
            <person name="Park G.-S."/>
            <person name="Hong S.-J."/>
            <person name="Shin J.-H."/>
        </authorList>
    </citation>
    <scope>NUCLEOTIDE SEQUENCE [LARGE SCALE GENOMIC DNA]</scope>
    <source>
        <strain evidence="2 3">J3</strain>
    </source>
</reference>
<feature type="transmembrane region" description="Helical" evidence="1">
    <location>
        <begin position="86"/>
        <end position="108"/>
    </location>
</feature>
<keyword evidence="3" id="KW-1185">Reference proteome</keyword>
<evidence type="ECO:0000313" key="2">
    <source>
        <dbReference type="EMBL" id="ERT12244.1"/>
    </source>
</evidence>
<gene>
    <name evidence="2" type="ORF">O185_15190</name>
</gene>
<name>U7QW49_PHOTE</name>
<evidence type="ECO:0000313" key="3">
    <source>
        <dbReference type="Proteomes" id="UP000017133"/>
    </source>
</evidence>
<dbReference type="EMBL" id="AXDT01000142">
    <property type="protein sequence ID" value="ERT12244.1"/>
    <property type="molecule type" value="Genomic_DNA"/>
</dbReference>
<evidence type="ECO:0000256" key="1">
    <source>
        <dbReference type="SAM" id="Phobius"/>
    </source>
</evidence>
<sequence>MFGDLIFCFLLIFSIYHIFTPGILLKIHDNLSSITNVHILYAGLVIIISFKTLHLFSEFAPQGFTNSDQQNPLESMYNFLNSMTTYIYYIGLALIPVSFITKLTQTILERKNQNKQ</sequence>
<keyword evidence="1" id="KW-1133">Transmembrane helix</keyword>
<feature type="transmembrane region" description="Helical" evidence="1">
    <location>
        <begin position="37"/>
        <end position="56"/>
    </location>
</feature>
<keyword evidence="1" id="KW-0812">Transmembrane</keyword>
<feature type="transmembrane region" description="Helical" evidence="1">
    <location>
        <begin position="6"/>
        <end position="25"/>
    </location>
</feature>
<comment type="caution">
    <text evidence="2">The sequence shown here is derived from an EMBL/GenBank/DDBJ whole genome shotgun (WGS) entry which is preliminary data.</text>
</comment>
<dbReference type="AlphaFoldDB" id="U7QW49"/>
<proteinExistence type="predicted"/>
<accession>U7QW49</accession>